<reference evidence="2 3" key="1">
    <citation type="submission" date="2018-01" db="EMBL/GenBank/DDBJ databases">
        <title>Draft genome sequences of Chryseobacterium lactis NCTC11390, Chryseobacterium oncorhynchi 701B-08, and Chryseobacterium viscerum 687B-08.</title>
        <authorList>
            <person name="Jeong J.-J."/>
            <person name="Lee Y.J."/>
            <person name="Park B."/>
            <person name="Choi I.-G."/>
            <person name="Kim K.D."/>
        </authorList>
    </citation>
    <scope>NUCLEOTIDE SEQUENCE [LARGE SCALE GENOMIC DNA]</scope>
    <source>
        <strain evidence="2 3">NCTC11390</strain>
    </source>
</reference>
<keyword evidence="4" id="KW-1185">Reference proteome</keyword>
<dbReference type="Proteomes" id="UP000236262">
    <property type="component" value="Unassembled WGS sequence"/>
</dbReference>
<evidence type="ECO:0000313" key="4">
    <source>
        <dbReference type="Proteomes" id="UP000279972"/>
    </source>
</evidence>
<dbReference type="AlphaFoldDB" id="A0A3G6RM85"/>
<dbReference type="KEGG" id="clac:EG342_23160"/>
<name>A0A3G6RM85_CHRLC</name>
<accession>A0A3G6RM85</accession>
<proteinExistence type="predicted"/>
<sequence length="472" mass="50857">MIEKKIFGEGVIYKFYQDSLIQTNTNDEKHTQMEKNYLQLIKNKTKAVSPPISGWKKSSVFLLLMMMGMFLSQELYGQCTAVVNPRGGSQTFNGVTVTRAYKDGLVIEDNSMPIAFSYCDAPNSGTDRWLQFGQTGPNNMFGTSSGYYTYTFQFSKPVNDIVFNISALHANEWHTVSTNAGTVSLLAECNNNETIINGNSITSNRPYYGWGEASMARIKITSTMPYTQLTFSGNGETLRNGAINLITYQGSVFNLCSGSIVPAVAPTISGITPSTQTRCFNTPAQAITVNATGATSYQWWVNTINSQTGATAIPGATSASYTPPNNSPVGTLYYYVVATNSTGSTTSPIANVVTQNCITSCYKPGATATAGKPALITKIGISSLTRTGAQNADNWPAIRKGGWLALEARTKGFVPNRVAFNGSGNPVGIAAANFIEGMLVYDTTNKCLKMYTSKDGSATLGWYCITTQTCPD</sequence>
<dbReference type="EMBL" id="CP033924">
    <property type="protein sequence ID" value="AZA84615.1"/>
    <property type="molecule type" value="Genomic_DNA"/>
</dbReference>
<dbReference type="Gene3D" id="2.60.40.2700">
    <property type="match status" value="1"/>
</dbReference>
<organism evidence="2 3">
    <name type="scientific">Chryseobacterium lactis</name>
    <dbReference type="NCBI Taxonomy" id="1241981"/>
    <lineage>
        <taxon>Bacteria</taxon>
        <taxon>Pseudomonadati</taxon>
        <taxon>Bacteroidota</taxon>
        <taxon>Flavobacteriia</taxon>
        <taxon>Flavobacteriales</taxon>
        <taxon>Weeksellaceae</taxon>
        <taxon>Chryseobacterium group</taxon>
        <taxon>Chryseobacterium</taxon>
    </lineage>
</organism>
<evidence type="ECO:0008006" key="5">
    <source>
        <dbReference type="Google" id="ProtNLM"/>
    </source>
</evidence>
<gene>
    <name evidence="2" type="ORF">C1637_07190</name>
    <name evidence="1" type="ORF">EG342_23160</name>
</gene>
<dbReference type="EMBL" id="PPEH01000002">
    <property type="protein sequence ID" value="PNW14734.1"/>
    <property type="molecule type" value="Genomic_DNA"/>
</dbReference>
<evidence type="ECO:0000313" key="3">
    <source>
        <dbReference type="Proteomes" id="UP000236262"/>
    </source>
</evidence>
<protein>
    <recommendedName>
        <fullName evidence="5">Ig-like domain-containing protein</fullName>
    </recommendedName>
</protein>
<dbReference type="Proteomes" id="UP000279972">
    <property type="component" value="Chromosome"/>
</dbReference>
<reference evidence="1 4" key="2">
    <citation type="submission" date="2018-11" db="EMBL/GenBank/DDBJ databases">
        <title>Proposal to divide the Flavobacteriaceae and reorganize its genera based on Amino Acid Identity values calculated from whole genome sequences.</title>
        <authorList>
            <person name="Nicholson A.C."/>
            <person name="Gulvik C.A."/>
            <person name="Whitney A.M."/>
            <person name="Humrighouse B.W."/>
            <person name="Bell M."/>
            <person name="Holmes B."/>
            <person name="Steigerwalt A.G."/>
            <person name="Villarma A."/>
            <person name="Sheth M."/>
            <person name="Batra D."/>
            <person name="Pryor J."/>
            <person name="Bernardet J.-F."/>
            <person name="Hugo C."/>
            <person name="Kampfer P."/>
            <person name="Newman J."/>
            <person name="McQuiston J.R."/>
        </authorList>
    </citation>
    <scope>NUCLEOTIDE SEQUENCE [LARGE SCALE GENOMIC DNA]</scope>
    <source>
        <strain evidence="1 4">KC_1864</strain>
    </source>
</reference>
<evidence type="ECO:0000313" key="2">
    <source>
        <dbReference type="EMBL" id="PNW14734.1"/>
    </source>
</evidence>
<evidence type="ECO:0000313" key="1">
    <source>
        <dbReference type="EMBL" id="AZA84615.1"/>
    </source>
</evidence>